<gene>
    <name evidence="2" type="ORF">V8G54_020777</name>
</gene>
<dbReference type="Pfam" id="PF25597">
    <property type="entry name" value="SH3_retrovirus"/>
    <property type="match status" value="1"/>
</dbReference>
<protein>
    <recommendedName>
        <fullName evidence="1">Retroviral polymerase SH3-like domain-containing protein</fullName>
    </recommendedName>
</protein>
<name>A0AAQ3NE92_VIGMU</name>
<organism evidence="2 3">
    <name type="scientific">Vigna mungo</name>
    <name type="common">Black gram</name>
    <name type="synonym">Phaseolus mungo</name>
    <dbReference type="NCBI Taxonomy" id="3915"/>
    <lineage>
        <taxon>Eukaryota</taxon>
        <taxon>Viridiplantae</taxon>
        <taxon>Streptophyta</taxon>
        <taxon>Embryophyta</taxon>
        <taxon>Tracheophyta</taxon>
        <taxon>Spermatophyta</taxon>
        <taxon>Magnoliopsida</taxon>
        <taxon>eudicotyledons</taxon>
        <taxon>Gunneridae</taxon>
        <taxon>Pentapetalae</taxon>
        <taxon>rosids</taxon>
        <taxon>fabids</taxon>
        <taxon>Fabales</taxon>
        <taxon>Fabaceae</taxon>
        <taxon>Papilionoideae</taxon>
        <taxon>50 kb inversion clade</taxon>
        <taxon>NPAAA clade</taxon>
        <taxon>indigoferoid/millettioid clade</taxon>
        <taxon>Phaseoleae</taxon>
        <taxon>Vigna</taxon>
    </lineage>
</organism>
<dbReference type="InterPro" id="IPR057670">
    <property type="entry name" value="SH3_retrovirus"/>
</dbReference>
<keyword evidence="3" id="KW-1185">Reference proteome</keyword>
<sequence>MRLCYNTCDIVIVVSVSIRLRNRGTKVSLGTVLLTKKLFVLDVLEFLKQAVMMRVVFRVQEVSNVIEGDLTTNSSGKEEQKKEFKKKDDKALLIIHQCNAVSAREAWSILVRCHSGGEKVKKVRLQTLRRQYEHMEMENSDKVSEFFSRVITVANQMKTCGEKISNVMIMDRRIQPNDLVKLDDKGKPMVFVGYHSIGVYKLFDPIRRKMIISRDVIVVEDEHWDWKNNQTSMRKKKTNTVIHFLVSAEAEEGVELHNLVHVESGTEEDPDYEVYSDTRVDEEGDIIHLALLAGSEPLNVDEALSQPNWKDAMIEDTRLGLWRTIFFREKVWTSEVYAPVARRKCISSSLQDSSKKKENIRYTNLKELFMGLGKSPELGTKGLTRSSPAKVLNGALLNTVYTLRRMTVITMKEIEEFKKLMKPEFEMTDLGELNICWLVNASKECNEAKTPLETLKKLRTNEIEESVDETLYKQMIGSLRFLCNSRPDIMFGVGLLSRFMSRPKKSHMVATKRMLRYVKAIEDLGILFPRTQKAADLKLIGYSDADFDGDEDERKSMSGSTYFLNDAPVSWSSKKQTIIAQSSCESEYMARCSAHLKLKTMNCIELKIDNTSAMSLAKNPVSHGRSKHITIKYHFLRDMVNKGRVELNYCRSEFQLADIFTKCLNRERFKRLRTLIGHIAKGWSLSRCELEKNFPFSENRSCPGIIEDGGSRSKVLKQIHSVEECSPFDIFKQLVDGVSAIITQDTTVVKGQMGRFDVKTTNTISVVSGTFICVNLKIDCVRSTVRKVDNWRGRRRVIGYDYIFAVAGKEHCNTLLNYCCKLKKTLVDFIVKTLRFQKFDTMCDSFI</sequence>
<dbReference type="EMBL" id="CP144695">
    <property type="protein sequence ID" value="WVZ07431.1"/>
    <property type="molecule type" value="Genomic_DNA"/>
</dbReference>
<evidence type="ECO:0000259" key="1">
    <source>
        <dbReference type="Pfam" id="PF25597"/>
    </source>
</evidence>
<evidence type="ECO:0000313" key="3">
    <source>
        <dbReference type="Proteomes" id="UP001374535"/>
    </source>
</evidence>
<reference evidence="2 3" key="1">
    <citation type="journal article" date="2023" name="Life. Sci Alliance">
        <title>Evolutionary insights into 3D genome organization and epigenetic landscape of Vigna mungo.</title>
        <authorList>
            <person name="Junaid A."/>
            <person name="Singh B."/>
            <person name="Bhatia S."/>
        </authorList>
    </citation>
    <scope>NUCLEOTIDE SEQUENCE [LARGE SCALE GENOMIC DNA]</scope>
    <source>
        <strain evidence="2">Urdbean</strain>
    </source>
</reference>
<dbReference type="AlphaFoldDB" id="A0AAQ3NE92"/>
<feature type="domain" description="Retroviral polymerase SH3-like" evidence="1">
    <location>
        <begin position="176"/>
        <end position="230"/>
    </location>
</feature>
<dbReference type="Pfam" id="PF14223">
    <property type="entry name" value="Retrotran_gag_2"/>
    <property type="match status" value="1"/>
</dbReference>
<dbReference type="Proteomes" id="UP001374535">
    <property type="component" value="Chromosome 6"/>
</dbReference>
<proteinExistence type="predicted"/>
<dbReference type="PANTHER" id="PTHR11439:SF483">
    <property type="entry name" value="PEPTIDE SYNTHASE GLIP-LIKE, PUTATIVE (AFU_ORTHOLOGUE AFUA_3G12920)-RELATED"/>
    <property type="match status" value="1"/>
</dbReference>
<dbReference type="CDD" id="cd09272">
    <property type="entry name" value="RNase_HI_RT_Ty1"/>
    <property type="match status" value="1"/>
</dbReference>
<evidence type="ECO:0000313" key="2">
    <source>
        <dbReference type="EMBL" id="WVZ07431.1"/>
    </source>
</evidence>
<dbReference type="PANTHER" id="PTHR11439">
    <property type="entry name" value="GAG-POL-RELATED RETROTRANSPOSON"/>
    <property type="match status" value="1"/>
</dbReference>
<accession>A0AAQ3NE92</accession>